<reference evidence="2 3" key="1">
    <citation type="submission" date="2020-11" db="EMBL/GenBank/DDBJ databases">
        <title>Complete genome sequence unveiled secondary metabolic potentials in Streptomyces solisilvae HNM0141.</title>
        <authorList>
            <person name="Huang X."/>
        </authorList>
    </citation>
    <scope>NUCLEOTIDE SEQUENCE [LARGE SCALE GENOMIC DNA]</scope>
    <source>
        <strain evidence="2 3">HNM0141</strain>
    </source>
</reference>
<evidence type="ECO:0000313" key="3">
    <source>
        <dbReference type="Proteomes" id="UP000663421"/>
    </source>
</evidence>
<evidence type="ECO:0000256" key="1">
    <source>
        <dbReference type="SAM" id="MobiDB-lite"/>
    </source>
</evidence>
<proteinExistence type="predicted"/>
<dbReference type="Proteomes" id="UP000663421">
    <property type="component" value="Chromosome"/>
</dbReference>
<sequence length="162" mass="17419">MQHADGRQGQGDRRDRVTDTADGGRRSVPPERGGGPILLDRPERRALLAEVRAADPASAAERAFAEVARLEAEVPASDFDAALKRVEPATEPGALARIRFAVSGGTRLTWEELATLLDPAHPACDTWDFVRIATEVLDADRVASADLLPPGSAAEWRAFRTA</sequence>
<protein>
    <submittedName>
        <fullName evidence="2">Uncharacterized protein</fullName>
    </submittedName>
</protein>
<feature type="region of interest" description="Disordered" evidence="1">
    <location>
        <begin position="1"/>
        <end position="40"/>
    </location>
</feature>
<organism evidence="2 3">
    <name type="scientific">Streptomyces malaysiensis</name>
    <dbReference type="NCBI Taxonomy" id="92644"/>
    <lineage>
        <taxon>Bacteria</taxon>
        <taxon>Bacillati</taxon>
        <taxon>Actinomycetota</taxon>
        <taxon>Actinomycetes</taxon>
        <taxon>Kitasatosporales</taxon>
        <taxon>Streptomycetaceae</taxon>
        <taxon>Streptomyces</taxon>
        <taxon>Streptomyces violaceusniger group</taxon>
    </lineage>
</organism>
<keyword evidence="3" id="KW-1185">Reference proteome</keyword>
<name>A0ABX6WL25_STRMQ</name>
<accession>A0ABX6WL25</accession>
<dbReference type="EMBL" id="CP065050">
    <property type="protein sequence ID" value="QPI61310.1"/>
    <property type="molecule type" value="Genomic_DNA"/>
</dbReference>
<gene>
    <name evidence="2" type="ORF">I1A49_46090</name>
</gene>
<evidence type="ECO:0000313" key="2">
    <source>
        <dbReference type="EMBL" id="QPI61310.1"/>
    </source>
</evidence>
<feature type="compositionally biased region" description="Basic and acidic residues" evidence="1">
    <location>
        <begin position="1"/>
        <end position="29"/>
    </location>
</feature>